<dbReference type="GO" id="GO:0000105">
    <property type="term" value="P:L-histidine biosynthetic process"/>
    <property type="evidence" value="ECO:0007669"/>
    <property type="project" value="UniProtKB-KW"/>
</dbReference>
<evidence type="ECO:0000256" key="1">
    <source>
        <dbReference type="ARBA" id="ARBA00009667"/>
    </source>
</evidence>
<dbReference type="OrthoDB" id="446074at2759"/>
<accession>G4T9Z3</accession>
<dbReference type="Pfam" id="PF00977">
    <property type="entry name" value="His_biosynth"/>
    <property type="match status" value="1"/>
</dbReference>
<dbReference type="GO" id="GO:0003949">
    <property type="term" value="F:1-(5-phosphoribosyl)-5-[(5-phosphoribosylamino)methylideneamino]imidazole-4-carboxamide isomerase activity"/>
    <property type="evidence" value="ECO:0007669"/>
    <property type="project" value="InterPro"/>
</dbReference>
<dbReference type="GO" id="GO:0005737">
    <property type="term" value="C:cytoplasm"/>
    <property type="evidence" value="ECO:0007669"/>
    <property type="project" value="TreeGrafter"/>
</dbReference>
<comment type="caution">
    <text evidence="3">The sequence shown here is derived from an EMBL/GenBank/DDBJ whole genome shotgun (WGS) entry which is preliminary data.</text>
</comment>
<dbReference type="InterPro" id="IPR011060">
    <property type="entry name" value="RibuloseP-bd_barrel"/>
</dbReference>
<dbReference type="GO" id="GO:0000162">
    <property type="term" value="P:L-tryptophan biosynthetic process"/>
    <property type="evidence" value="ECO:0007669"/>
    <property type="project" value="TreeGrafter"/>
</dbReference>
<organism evidence="3 4">
    <name type="scientific">Serendipita indica (strain DSM 11827)</name>
    <name type="common">Root endophyte fungus</name>
    <name type="synonym">Piriformospora indica</name>
    <dbReference type="NCBI Taxonomy" id="1109443"/>
    <lineage>
        <taxon>Eukaryota</taxon>
        <taxon>Fungi</taxon>
        <taxon>Dikarya</taxon>
        <taxon>Basidiomycota</taxon>
        <taxon>Agaricomycotina</taxon>
        <taxon>Agaricomycetes</taxon>
        <taxon>Sebacinales</taxon>
        <taxon>Serendipitaceae</taxon>
        <taxon>Serendipita</taxon>
    </lineage>
</organism>
<keyword evidence="3" id="KW-0413">Isomerase</keyword>
<comment type="similarity">
    <text evidence="1 2">Belongs to the HisA/HisF family.</text>
</comment>
<dbReference type="Gene3D" id="3.20.20.70">
    <property type="entry name" value="Aldolase class I"/>
    <property type="match status" value="2"/>
</dbReference>
<evidence type="ECO:0000256" key="2">
    <source>
        <dbReference type="RuleBase" id="RU003657"/>
    </source>
</evidence>
<protein>
    <submittedName>
        <fullName evidence="3">Probable 5` Pro-FAR isomerase</fullName>
    </submittedName>
</protein>
<dbReference type="SUPFAM" id="SSF51366">
    <property type="entry name" value="Ribulose-phoshate binding barrel"/>
    <property type="match status" value="1"/>
</dbReference>
<name>G4T9Z3_SERID</name>
<keyword evidence="4" id="KW-1185">Reference proteome</keyword>
<dbReference type="InterPro" id="IPR013785">
    <property type="entry name" value="Aldolase_TIM"/>
</dbReference>
<proteinExistence type="inferred from homology"/>
<dbReference type="PANTHER" id="PTHR43090:SF2">
    <property type="entry name" value="1-(5-PHOSPHORIBOSYL)-5-[(5-PHOSPHORIBOSYLAMINO)METHYLIDENEAMINO] IMIDAZOLE-4-CARBOXAMIDE ISOMERASE"/>
    <property type="match status" value="1"/>
</dbReference>
<dbReference type="CDD" id="cd04723">
    <property type="entry name" value="HisA_HisF"/>
    <property type="match status" value="1"/>
</dbReference>
<evidence type="ECO:0000313" key="4">
    <source>
        <dbReference type="Proteomes" id="UP000007148"/>
    </source>
</evidence>
<dbReference type="PANTHER" id="PTHR43090">
    <property type="entry name" value="1-(5-PHOSPHORIBOSYL)-5-[(5-PHOSPHORIBOSYLAMINO)METHYLIDENEAMINO] IMIDAZOLE-4-CARBOXAMIDE ISOMERASE"/>
    <property type="match status" value="1"/>
</dbReference>
<keyword evidence="2" id="KW-0028">Amino-acid biosynthesis</keyword>
<dbReference type="InterPro" id="IPR044524">
    <property type="entry name" value="Isoase_HisA-like"/>
</dbReference>
<keyword evidence="2" id="KW-0368">Histidine biosynthesis</keyword>
<dbReference type="STRING" id="1109443.G4T9Z3"/>
<dbReference type="Proteomes" id="UP000007148">
    <property type="component" value="Unassembled WGS sequence"/>
</dbReference>
<dbReference type="OMA" id="IEWNKTH"/>
<gene>
    <name evidence="3" type="ORF">PIIN_11841</name>
</gene>
<sequence length="238" mass="26311">MSSTRRHSVFRPCIDLHNGLVKQIVGGTLSDVTPSELKTNFVSSKTAGEFARLYKEHNLRGGHVIKLGPGNDAAAEEALTEWNNGLHIGGGITQDNCQQWIDAGAEKVIVTSYLFPSGQFSLERLQGISAAVGKERLVVDVSCRRRNDKWIIAMNKWQDMTDMENLLTYSPNTAELAEWVTIPTTYAGGAKDISDLDLVDRLSQGRVDLTFGSALDIFGGSLVRFDDLVEYNRKYQSL</sequence>
<dbReference type="eggNOG" id="KOG3055">
    <property type="taxonomic scope" value="Eukaryota"/>
</dbReference>
<reference evidence="3 4" key="1">
    <citation type="journal article" date="2011" name="PLoS Pathog.">
        <title>Endophytic Life Strategies Decoded by Genome and Transcriptome Analyses of the Mutualistic Root Symbiont Piriformospora indica.</title>
        <authorList>
            <person name="Zuccaro A."/>
            <person name="Lahrmann U."/>
            <person name="Guldener U."/>
            <person name="Langen G."/>
            <person name="Pfiffi S."/>
            <person name="Biedenkopf D."/>
            <person name="Wong P."/>
            <person name="Samans B."/>
            <person name="Grimm C."/>
            <person name="Basiewicz M."/>
            <person name="Murat C."/>
            <person name="Martin F."/>
            <person name="Kogel K.H."/>
        </authorList>
    </citation>
    <scope>NUCLEOTIDE SEQUENCE [LARGE SCALE GENOMIC DNA]</scope>
    <source>
        <strain evidence="3 4">DSM 11827</strain>
    </source>
</reference>
<evidence type="ECO:0000313" key="3">
    <source>
        <dbReference type="EMBL" id="CCA68121.1"/>
    </source>
</evidence>
<dbReference type="AlphaFoldDB" id="G4T9Z3"/>
<dbReference type="HOGENOM" id="CLU_065050_0_0_1"/>
<dbReference type="InterPro" id="IPR006062">
    <property type="entry name" value="His_biosynth"/>
</dbReference>
<dbReference type="EMBL" id="CAFZ01000026">
    <property type="protein sequence ID" value="CCA68121.1"/>
    <property type="molecule type" value="Genomic_DNA"/>
</dbReference>
<dbReference type="FunCoup" id="G4T9Z3">
    <property type="interactions" value="320"/>
</dbReference>
<dbReference type="InParanoid" id="G4T9Z3"/>